<feature type="chain" id="PRO_5005806163" description="ATP-dependent protease" evidence="1">
    <location>
        <begin position="17"/>
        <end position="272"/>
    </location>
</feature>
<evidence type="ECO:0008006" key="4">
    <source>
        <dbReference type="Google" id="ProtNLM"/>
    </source>
</evidence>
<accession>A0A0M5TIB5</accession>
<proteinExistence type="predicted"/>
<organism evidence="2 3">
    <name type="scientific">Campylobacter concisus</name>
    <dbReference type="NCBI Taxonomy" id="199"/>
    <lineage>
        <taxon>Bacteria</taxon>
        <taxon>Pseudomonadati</taxon>
        <taxon>Campylobacterota</taxon>
        <taxon>Epsilonproteobacteria</taxon>
        <taxon>Campylobacterales</taxon>
        <taxon>Campylobacteraceae</taxon>
        <taxon>Campylobacter</taxon>
    </lineage>
</organism>
<dbReference type="InterPro" id="IPR036322">
    <property type="entry name" value="WD40_repeat_dom_sf"/>
</dbReference>
<dbReference type="KEGG" id="ccoc:CCON33237_1710"/>
<dbReference type="Proteomes" id="UP000066049">
    <property type="component" value="Chromosome"/>
</dbReference>
<evidence type="ECO:0000313" key="2">
    <source>
        <dbReference type="EMBL" id="ALF48350.1"/>
    </source>
</evidence>
<gene>
    <name evidence="2" type="ORF">CCON33237_1710</name>
</gene>
<dbReference type="RefSeq" id="WP_054197259.1">
    <property type="nucleotide sequence ID" value="NZ_CABMKQ010000033.1"/>
</dbReference>
<dbReference type="SUPFAM" id="SSF50978">
    <property type="entry name" value="WD40 repeat-like"/>
    <property type="match status" value="1"/>
</dbReference>
<evidence type="ECO:0000313" key="3">
    <source>
        <dbReference type="Proteomes" id="UP000066049"/>
    </source>
</evidence>
<keyword evidence="1" id="KW-0732">Signal</keyword>
<reference evidence="3" key="1">
    <citation type="submission" date="2015-08" db="EMBL/GenBank/DDBJ databases">
        <title>Comparative genomics of the Campylobacter concisus group.</title>
        <authorList>
            <person name="Miller W.G."/>
            <person name="Yee E."/>
            <person name="Chapman M.H."/>
            <person name="Huynh S."/>
            <person name="Bono J.L."/>
            <person name="On S.L.W."/>
            <person name="St Leger J."/>
            <person name="Foster G."/>
            <person name="Parker C.T."/>
        </authorList>
    </citation>
    <scope>NUCLEOTIDE SEQUENCE [LARGE SCALE GENOMIC DNA]</scope>
    <source>
        <strain evidence="3">ATCC 33237</strain>
    </source>
</reference>
<evidence type="ECO:0000256" key="1">
    <source>
        <dbReference type="SAM" id="SignalP"/>
    </source>
</evidence>
<dbReference type="AlphaFoldDB" id="A0A0M5TIB5"/>
<protein>
    <recommendedName>
        <fullName evidence="4">ATP-dependent protease</fullName>
    </recommendedName>
</protein>
<name>A0A0M5TIB5_9BACT</name>
<dbReference type="EMBL" id="CP012541">
    <property type="protein sequence ID" value="ALF48350.1"/>
    <property type="molecule type" value="Genomic_DNA"/>
</dbReference>
<dbReference type="PATRIC" id="fig|199.248.peg.1763"/>
<sequence>MRFLLCISLFLITAFAQQLGCFINESNQSIVFIKDGQIKNLDLKDTIYKNQECGNDGESFYIANLNNEIIEVTNEKNFLFAMPNVGCKISQIVAIKNKIYVACDMANEVSIGVFDKNLNKLLTKNYKDVYKISSLLPIDDELFFTSFNGKAFLLDKELNLKEKKRVGFAPLSACKFKGNDILLGFRDGEILDFKSGIKKQVLKSKISALACMEDEIFIGDGDGVVYKFDKDLKLKGQKVLFSNEIKRIFIDKGVLNGVNLDNEIKSLEINSF</sequence>
<dbReference type="GeneID" id="28663391"/>
<feature type="signal peptide" evidence="1">
    <location>
        <begin position="1"/>
        <end position="16"/>
    </location>
</feature>